<dbReference type="Gene3D" id="1.10.10.60">
    <property type="entry name" value="Homeodomain-like"/>
    <property type="match status" value="1"/>
</dbReference>
<gene>
    <name evidence="3" type="ordered locus">RMA_0747</name>
</gene>
<keyword evidence="4" id="KW-1185">Reference proteome</keyword>
<dbReference type="InterPro" id="IPR025246">
    <property type="entry name" value="IS30-like_HTH"/>
</dbReference>
<dbReference type="PROSITE" id="PS50994">
    <property type="entry name" value="INTEGRASE"/>
    <property type="match status" value="1"/>
</dbReference>
<dbReference type="Gene3D" id="3.30.420.10">
    <property type="entry name" value="Ribonuclease H-like superfamily/Ribonuclease H"/>
    <property type="match status" value="1"/>
</dbReference>
<evidence type="ECO:0000313" key="4">
    <source>
        <dbReference type="Proteomes" id="UP000001311"/>
    </source>
</evidence>
<dbReference type="InterPro" id="IPR036397">
    <property type="entry name" value="RNaseH_sf"/>
</dbReference>
<keyword evidence="1" id="KW-0233">DNA recombination</keyword>
<reference evidence="3 4" key="1">
    <citation type="journal article" date="2007" name="Genome Res.">
        <title>Lateral gene transfer between obligate intracellular bacteria: evidence from the Rickettsia massiliae genome.</title>
        <authorList>
            <person name="Blanc G."/>
            <person name="Ogata H."/>
            <person name="Robert C."/>
            <person name="Audic S."/>
            <person name="Claverie J.-M."/>
            <person name="Raoult D."/>
        </authorList>
    </citation>
    <scope>NUCLEOTIDE SEQUENCE [LARGE SCALE GENOMIC DNA]</scope>
    <source>
        <strain evidence="4">Mtu5</strain>
    </source>
</reference>
<dbReference type="InterPro" id="IPR001584">
    <property type="entry name" value="Integrase_cat-core"/>
</dbReference>
<dbReference type="NCBIfam" id="NF033563">
    <property type="entry name" value="transpos_IS30"/>
    <property type="match status" value="1"/>
</dbReference>
<dbReference type="PANTHER" id="PTHR10948:SF23">
    <property type="entry name" value="TRANSPOSASE INSI FOR INSERTION SEQUENCE ELEMENT IS30A-RELATED"/>
    <property type="match status" value="1"/>
</dbReference>
<dbReference type="GO" id="GO:0032196">
    <property type="term" value="P:transposition"/>
    <property type="evidence" value="ECO:0007669"/>
    <property type="project" value="TreeGrafter"/>
</dbReference>
<dbReference type="GO" id="GO:0015074">
    <property type="term" value="P:DNA integration"/>
    <property type="evidence" value="ECO:0007669"/>
    <property type="project" value="InterPro"/>
</dbReference>
<dbReference type="PANTHER" id="PTHR10948">
    <property type="entry name" value="TRANSPOSASE"/>
    <property type="match status" value="1"/>
</dbReference>
<proteinExistence type="predicted"/>
<dbReference type="EMBL" id="CP000683">
    <property type="protein sequence ID" value="ABV84890.1"/>
    <property type="molecule type" value="Genomic_DNA"/>
</dbReference>
<dbReference type="InterPro" id="IPR053392">
    <property type="entry name" value="Transposase_IS30-like"/>
</dbReference>
<dbReference type="AlphaFoldDB" id="A8F1V4"/>
<dbReference type="GO" id="GO:0003676">
    <property type="term" value="F:nucleic acid binding"/>
    <property type="evidence" value="ECO:0007669"/>
    <property type="project" value="InterPro"/>
</dbReference>
<dbReference type="GO" id="GO:0004803">
    <property type="term" value="F:transposase activity"/>
    <property type="evidence" value="ECO:0007669"/>
    <property type="project" value="TreeGrafter"/>
</dbReference>
<evidence type="ECO:0000256" key="1">
    <source>
        <dbReference type="ARBA" id="ARBA00023172"/>
    </source>
</evidence>
<accession>A8F1V4</accession>
<sequence length="324" mass="38050">MMNRKYRHLSREERYEIKRMYDLGVSINKIAQHLTRSKSTISMELKRNKVKDKYMPCVAQEKYENRMYQQELLKIEKNPMLLDYIKNAMIRKKWSPDAIAGKLKLDQNTALYISTESIYRFVYTSAVAAKLKLYSYLPSKRYKRQERGKRRQRIIIPQRISIDQRDAIAMKKVEVGHFEADLTFHKGNQSMNIGALVDKKSQKIILVLNNSKRAKTVTTGFLRKIKTLPNSVRKTITMDNGKEFVGHVAYRLSGFQTFFCDPYRPRQKALVEKMNSMIHRILPKNTDITTVTQRGLDNVAEILNNMPRKIFGYKTPNEIWAENL</sequence>
<feature type="domain" description="Integrase catalytic" evidence="2">
    <location>
        <begin position="170"/>
        <end position="324"/>
    </location>
</feature>
<dbReference type="RefSeq" id="WP_012152864.1">
    <property type="nucleotide sequence ID" value="NC_009900.1"/>
</dbReference>
<dbReference type="InterPro" id="IPR051917">
    <property type="entry name" value="Transposase-Integrase"/>
</dbReference>
<name>A8F1V4_RICM5</name>
<dbReference type="GO" id="GO:0005829">
    <property type="term" value="C:cytosol"/>
    <property type="evidence" value="ECO:0007669"/>
    <property type="project" value="TreeGrafter"/>
</dbReference>
<dbReference type="HOGENOM" id="CLU_035706_0_1_5"/>
<dbReference type="SUPFAM" id="SSF109709">
    <property type="entry name" value="KorB DNA-binding domain-like"/>
    <property type="match status" value="1"/>
</dbReference>
<dbReference type="SUPFAM" id="SSF53098">
    <property type="entry name" value="Ribonuclease H-like"/>
    <property type="match status" value="1"/>
</dbReference>
<dbReference type="Proteomes" id="UP000001311">
    <property type="component" value="Chromosome"/>
</dbReference>
<evidence type="ECO:0000259" key="2">
    <source>
        <dbReference type="PROSITE" id="PS50994"/>
    </source>
</evidence>
<dbReference type="KEGG" id="rms:RMA_0747"/>
<dbReference type="GO" id="GO:0006310">
    <property type="term" value="P:DNA recombination"/>
    <property type="evidence" value="ECO:0007669"/>
    <property type="project" value="UniProtKB-KW"/>
</dbReference>
<dbReference type="Pfam" id="PF13936">
    <property type="entry name" value="HTH_38"/>
    <property type="match status" value="1"/>
</dbReference>
<dbReference type="InterPro" id="IPR012337">
    <property type="entry name" value="RNaseH-like_sf"/>
</dbReference>
<evidence type="ECO:0000313" key="3">
    <source>
        <dbReference type="EMBL" id="ABV84890.1"/>
    </source>
</evidence>
<protein>
    <submittedName>
        <fullName evidence="3">Transposase and inactivated derivative</fullName>
    </submittedName>
</protein>
<organism evidence="3 4">
    <name type="scientific">Rickettsia massiliae (strain Mtu5)</name>
    <dbReference type="NCBI Taxonomy" id="416276"/>
    <lineage>
        <taxon>Bacteria</taxon>
        <taxon>Pseudomonadati</taxon>
        <taxon>Pseudomonadota</taxon>
        <taxon>Alphaproteobacteria</taxon>
        <taxon>Rickettsiales</taxon>
        <taxon>Rickettsiaceae</taxon>
        <taxon>Rickettsieae</taxon>
        <taxon>Rickettsia</taxon>
        <taxon>spotted fever group</taxon>
    </lineage>
</organism>